<evidence type="ECO:0000313" key="6">
    <source>
        <dbReference type="Proteomes" id="UP000005408"/>
    </source>
</evidence>
<dbReference type="SUPFAM" id="SSF58038">
    <property type="entry name" value="SNARE fusion complex"/>
    <property type="match status" value="1"/>
</dbReference>
<evidence type="ECO:0000256" key="2">
    <source>
        <dbReference type="SAM" id="Coils"/>
    </source>
</evidence>
<organism evidence="5 6">
    <name type="scientific">Magallana gigas</name>
    <name type="common">Pacific oyster</name>
    <name type="synonym">Crassostrea gigas</name>
    <dbReference type="NCBI Taxonomy" id="29159"/>
    <lineage>
        <taxon>Eukaryota</taxon>
        <taxon>Metazoa</taxon>
        <taxon>Spiralia</taxon>
        <taxon>Lophotrochozoa</taxon>
        <taxon>Mollusca</taxon>
        <taxon>Bivalvia</taxon>
        <taxon>Autobranchia</taxon>
        <taxon>Pteriomorphia</taxon>
        <taxon>Ostreida</taxon>
        <taxon>Ostreoidea</taxon>
        <taxon>Ostreidae</taxon>
        <taxon>Magallana</taxon>
    </lineage>
</organism>
<keyword evidence="6" id="KW-1185">Reference proteome</keyword>
<dbReference type="PROSITE" id="PS50892">
    <property type="entry name" value="V_SNARE"/>
    <property type="match status" value="1"/>
</dbReference>
<dbReference type="Pfam" id="PF00957">
    <property type="entry name" value="Synaptobrevin"/>
    <property type="match status" value="1"/>
</dbReference>
<dbReference type="Gene3D" id="1.20.5.110">
    <property type="match status" value="1"/>
</dbReference>
<dbReference type="EnsemblMetazoa" id="G340.4">
    <property type="protein sequence ID" value="G340.4:cds"/>
    <property type="gene ID" value="G340"/>
</dbReference>
<keyword evidence="3" id="KW-0472">Membrane</keyword>
<keyword evidence="3" id="KW-1133">Transmembrane helix</keyword>
<dbReference type="GO" id="GO:0016192">
    <property type="term" value="P:vesicle-mediated transport"/>
    <property type="evidence" value="ECO:0007669"/>
    <property type="project" value="InterPro"/>
</dbReference>
<dbReference type="PANTHER" id="PTHR45701">
    <property type="entry name" value="SYNAPTOBREVIN FAMILY MEMBER"/>
    <property type="match status" value="1"/>
</dbReference>
<dbReference type="GO" id="GO:0016020">
    <property type="term" value="C:membrane"/>
    <property type="evidence" value="ECO:0007669"/>
    <property type="project" value="InterPro"/>
</dbReference>
<name>A0A8W8MGU5_MAGGI</name>
<dbReference type="InterPro" id="IPR001388">
    <property type="entry name" value="Synaptobrevin-like"/>
</dbReference>
<evidence type="ECO:0000313" key="5">
    <source>
        <dbReference type="EnsemblMetazoa" id="G340.4:cds"/>
    </source>
</evidence>
<evidence type="ECO:0000256" key="1">
    <source>
        <dbReference type="PROSITE-ProRule" id="PRU00290"/>
    </source>
</evidence>
<keyword evidence="1 2" id="KW-0175">Coiled coil</keyword>
<dbReference type="AlphaFoldDB" id="A0A8W8MGU5"/>
<feature type="coiled-coil region" evidence="2">
    <location>
        <begin position="36"/>
        <end position="66"/>
    </location>
</feature>
<dbReference type="OrthoDB" id="190375at2759"/>
<dbReference type="InterPro" id="IPR016444">
    <property type="entry name" value="Synaptobrevin/VAMP"/>
</dbReference>
<evidence type="ECO:0000256" key="3">
    <source>
        <dbReference type="SAM" id="Phobius"/>
    </source>
</evidence>
<feature type="domain" description="V-SNARE coiled-coil homology" evidence="4">
    <location>
        <begin position="14"/>
        <end position="74"/>
    </location>
</feature>
<dbReference type="PRINTS" id="PR00219">
    <property type="entry name" value="SYNAPTOBREVN"/>
</dbReference>
<accession>A0A8W8MGU5</accession>
<evidence type="ECO:0000259" key="4">
    <source>
        <dbReference type="PROSITE" id="PS50892"/>
    </source>
</evidence>
<proteinExistence type="predicted"/>
<reference evidence="5" key="1">
    <citation type="submission" date="2022-08" db="UniProtKB">
        <authorList>
            <consortium name="EnsemblMetazoa"/>
        </authorList>
    </citation>
    <scope>IDENTIFICATION</scope>
    <source>
        <strain evidence="5">05x7-T-G4-1.051#20</strain>
    </source>
</reference>
<protein>
    <recommendedName>
        <fullName evidence="4">V-SNARE coiled-coil homology domain-containing protein</fullName>
    </recommendedName>
</protein>
<dbReference type="InterPro" id="IPR042855">
    <property type="entry name" value="V_SNARE_CC"/>
</dbReference>
<keyword evidence="3" id="KW-0812">Transmembrane</keyword>
<dbReference type="Proteomes" id="UP000005408">
    <property type="component" value="Unassembled WGS sequence"/>
</dbReference>
<feature type="transmembrane region" description="Helical" evidence="3">
    <location>
        <begin position="78"/>
        <end position="102"/>
    </location>
</feature>
<dbReference type="EnsemblMetazoa" id="G340.5">
    <property type="protein sequence ID" value="G340.5:cds"/>
    <property type="gene ID" value="G340"/>
</dbReference>
<sequence>MDEDTDEVQTGAHNLQQIQRQIHELVDVLDSNVQLLMNRHGNVEELEKLSEQLKEKAGEFQVITRRMKYKQVVRNNRWALSIGLVVLVVVLILAGVIISVVYNDRN</sequence>